<accession>A0AAD9LJ87</accession>
<keyword evidence="3" id="KW-1133">Transmembrane helix</keyword>
<dbReference type="Proteomes" id="UP001195914">
    <property type="component" value="Unassembled WGS sequence"/>
</dbReference>
<reference evidence="5" key="2">
    <citation type="submission" date="2021-05" db="EMBL/GenBank/DDBJ databases">
        <authorList>
            <person name="Pain A."/>
        </authorList>
    </citation>
    <scope>NUCLEOTIDE SEQUENCE</scope>
    <source>
        <strain evidence="5">1802A</strain>
    </source>
</reference>
<feature type="transmembrane region" description="Helical" evidence="3">
    <location>
        <begin position="16"/>
        <end position="43"/>
    </location>
</feature>
<evidence type="ECO:0000259" key="4">
    <source>
        <dbReference type="SMART" id="SM00563"/>
    </source>
</evidence>
<evidence type="ECO:0000313" key="5">
    <source>
        <dbReference type="EMBL" id="KAK1937419.1"/>
    </source>
</evidence>
<evidence type="ECO:0000313" key="6">
    <source>
        <dbReference type="Proteomes" id="UP001195914"/>
    </source>
</evidence>
<feature type="domain" description="Phospholipid/glycerol acyltransferase" evidence="4">
    <location>
        <begin position="89"/>
        <end position="214"/>
    </location>
</feature>
<organism evidence="5 6">
    <name type="scientific">Babesia divergens</name>
    <dbReference type="NCBI Taxonomy" id="32595"/>
    <lineage>
        <taxon>Eukaryota</taxon>
        <taxon>Sar</taxon>
        <taxon>Alveolata</taxon>
        <taxon>Apicomplexa</taxon>
        <taxon>Aconoidasida</taxon>
        <taxon>Piroplasmida</taxon>
        <taxon>Babesiidae</taxon>
        <taxon>Babesia</taxon>
    </lineage>
</organism>
<feature type="transmembrane region" description="Helical" evidence="3">
    <location>
        <begin position="55"/>
        <end position="72"/>
    </location>
</feature>
<dbReference type="GO" id="GO:0006654">
    <property type="term" value="P:phosphatidic acid biosynthetic process"/>
    <property type="evidence" value="ECO:0007669"/>
    <property type="project" value="TreeGrafter"/>
</dbReference>
<dbReference type="Pfam" id="PF01553">
    <property type="entry name" value="Acyltransferase"/>
    <property type="match status" value="1"/>
</dbReference>
<evidence type="ECO:0000256" key="3">
    <source>
        <dbReference type="SAM" id="Phobius"/>
    </source>
</evidence>
<dbReference type="PANTHER" id="PTHR10434">
    <property type="entry name" value="1-ACYL-SN-GLYCEROL-3-PHOSPHATE ACYLTRANSFERASE"/>
    <property type="match status" value="1"/>
</dbReference>
<proteinExistence type="predicted"/>
<evidence type="ECO:0000256" key="2">
    <source>
        <dbReference type="ARBA" id="ARBA00023315"/>
    </source>
</evidence>
<keyword evidence="3" id="KW-0472">Membrane</keyword>
<sequence length="280" mass="32010">MEVFEFLVSVLRSGQLYLIFTISYILSVIVLALYVILMLPMFLVNHVYVYKTINWIGFMSLYHTAMTCNYAWKCVYMNDPPKDSKKKGRVYMFNHLSAADPMVVSGLGLKVPLVYTYKDSVNKIPTVGPVMKFVGHHAIKFKYDKKNDRKVAVPESVKSLMQKCKVDVDNGFNIVVYPEGKRSRDGRLGEFKDGFFRFAIEHDVEILPCAISNSEKLWPMKTKFLIGKGVAYVNTGKPISPKGKTIEELKHVTRKAIYELIKQCPTFNPEVESVPELEQN</sequence>
<keyword evidence="1" id="KW-0808">Transferase</keyword>
<evidence type="ECO:0000256" key="1">
    <source>
        <dbReference type="ARBA" id="ARBA00022679"/>
    </source>
</evidence>
<reference evidence="5" key="1">
    <citation type="journal article" date="2014" name="Nucleic Acids Res.">
        <title>The evolutionary dynamics of variant antigen genes in Babesia reveal a history of genomic innovation underlying host-parasite interaction.</title>
        <authorList>
            <person name="Jackson A.P."/>
            <person name="Otto T.D."/>
            <person name="Darby A."/>
            <person name="Ramaprasad A."/>
            <person name="Xia D."/>
            <person name="Echaide I.E."/>
            <person name="Farber M."/>
            <person name="Gahlot S."/>
            <person name="Gamble J."/>
            <person name="Gupta D."/>
            <person name="Gupta Y."/>
            <person name="Jackson L."/>
            <person name="Malandrin L."/>
            <person name="Malas T.B."/>
            <person name="Moussa E."/>
            <person name="Nair M."/>
            <person name="Reid A.J."/>
            <person name="Sanders M."/>
            <person name="Sharma J."/>
            <person name="Tracey A."/>
            <person name="Quail M.A."/>
            <person name="Weir W."/>
            <person name="Wastling J.M."/>
            <person name="Hall N."/>
            <person name="Willadsen P."/>
            <person name="Lingelbach K."/>
            <person name="Shiels B."/>
            <person name="Tait A."/>
            <person name="Berriman M."/>
            <person name="Allred D.R."/>
            <person name="Pain A."/>
        </authorList>
    </citation>
    <scope>NUCLEOTIDE SEQUENCE</scope>
    <source>
        <strain evidence="5">1802A</strain>
    </source>
</reference>
<dbReference type="SUPFAM" id="SSF69593">
    <property type="entry name" value="Glycerol-3-phosphate (1)-acyltransferase"/>
    <property type="match status" value="1"/>
</dbReference>
<dbReference type="EMBL" id="JAHBMH010000033">
    <property type="protein sequence ID" value="KAK1937419.1"/>
    <property type="molecule type" value="Genomic_DNA"/>
</dbReference>
<dbReference type="PANTHER" id="PTHR10434:SF11">
    <property type="entry name" value="1-ACYL-SN-GLYCEROL-3-PHOSPHATE ACYLTRANSFERASE"/>
    <property type="match status" value="1"/>
</dbReference>
<comment type="caution">
    <text evidence="5">The sequence shown here is derived from an EMBL/GenBank/DDBJ whole genome shotgun (WGS) entry which is preliminary data.</text>
</comment>
<dbReference type="GO" id="GO:0005783">
    <property type="term" value="C:endoplasmic reticulum"/>
    <property type="evidence" value="ECO:0007669"/>
    <property type="project" value="TreeGrafter"/>
</dbReference>
<dbReference type="CDD" id="cd07989">
    <property type="entry name" value="LPLAT_AGPAT-like"/>
    <property type="match status" value="1"/>
</dbReference>
<dbReference type="SMART" id="SM00563">
    <property type="entry name" value="PlsC"/>
    <property type="match status" value="1"/>
</dbReference>
<name>A0AAD9LJ87_BABDI</name>
<keyword evidence="2 5" id="KW-0012">Acyltransferase</keyword>
<dbReference type="GO" id="GO:0003841">
    <property type="term" value="F:1-acylglycerol-3-phosphate O-acyltransferase activity"/>
    <property type="evidence" value="ECO:0007669"/>
    <property type="project" value="TreeGrafter"/>
</dbReference>
<gene>
    <name evidence="5" type="ORF">X943_001712</name>
</gene>
<dbReference type="AlphaFoldDB" id="A0AAD9LJ87"/>
<keyword evidence="3" id="KW-0812">Transmembrane</keyword>
<dbReference type="InterPro" id="IPR002123">
    <property type="entry name" value="Plipid/glycerol_acylTrfase"/>
</dbReference>
<protein>
    <submittedName>
        <fullName evidence="5">Acyltransferase family protein</fullName>
    </submittedName>
</protein>
<keyword evidence="6" id="KW-1185">Reference proteome</keyword>